<organism evidence="2 3">
    <name type="scientific">Planctopirus hydrillae</name>
    <dbReference type="NCBI Taxonomy" id="1841610"/>
    <lineage>
        <taxon>Bacteria</taxon>
        <taxon>Pseudomonadati</taxon>
        <taxon>Planctomycetota</taxon>
        <taxon>Planctomycetia</taxon>
        <taxon>Planctomycetales</taxon>
        <taxon>Planctomycetaceae</taxon>
        <taxon>Planctopirus</taxon>
    </lineage>
</organism>
<evidence type="ECO:0000259" key="1">
    <source>
        <dbReference type="Pfam" id="PF20274"/>
    </source>
</evidence>
<evidence type="ECO:0000313" key="2">
    <source>
        <dbReference type="EMBL" id="ODA29661.1"/>
    </source>
</evidence>
<dbReference type="InterPro" id="IPR046909">
    <property type="entry name" value="cREC_REC"/>
</dbReference>
<dbReference type="AlphaFoldDB" id="A0A1C3E8W4"/>
<dbReference type="EMBL" id="LYDR01000127">
    <property type="protein sequence ID" value="ODA29661.1"/>
    <property type="molecule type" value="Genomic_DNA"/>
</dbReference>
<accession>A0A1C3E8W4</accession>
<dbReference type="OrthoDB" id="5124760at2"/>
<gene>
    <name evidence="2" type="ORF">A6X21_08315</name>
</gene>
<protein>
    <recommendedName>
        <fullName evidence="1">Cyclic-phosphate processing Receiver domain-containing protein</fullName>
    </recommendedName>
</protein>
<reference evidence="2 3" key="1">
    <citation type="submission" date="2016-05" db="EMBL/GenBank/DDBJ databases">
        <title>Genomic and physiological characterization of Planctopirus sp. isolated from fresh water lake.</title>
        <authorList>
            <person name="Subhash Y."/>
            <person name="Ramana C."/>
        </authorList>
    </citation>
    <scope>NUCLEOTIDE SEQUENCE [LARGE SCALE GENOMIC DNA]</scope>
    <source>
        <strain evidence="2 3">JC280</strain>
    </source>
</reference>
<comment type="caution">
    <text evidence="2">The sequence shown here is derived from an EMBL/GenBank/DDBJ whole genome shotgun (WGS) entry which is preliminary data.</text>
</comment>
<proteinExistence type="predicted"/>
<dbReference type="RefSeq" id="WP_068849558.1">
    <property type="nucleotide sequence ID" value="NZ_LYDR01000127.1"/>
</dbReference>
<dbReference type="Pfam" id="PF20274">
    <property type="entry name" value="cREC_REC"/>
    <property type="match status" value="1"/>
</dbReference>
<feature type="domain" description="Cyclic-phosphate processing Receiver" evidence="1">
    <location>
        <begin position="2"/>
        <end position="100"/>
    </location>
</feature>
<name>A0A1C3E8W4_9PLAN</name>
<sequence length="119" mass="13701">MIELWLDDERDPKNRRIQELFNADASMVWVKTVDAAMARLRQGHVGFISLDHDLGTTATGYDLACWIEQRAFHNELPRLAWRVHSANTVGASAIRRAMENADRYWTDHERAASEPESSY</sequence>
<dbReference type="Proteomes" id="UP000094828">
    <property type="component" value="Unassembled WGS sequence"/>
</dbReference>
<keyword evidence="3" id="KW-1185">Reference proteome</keyword>
<dbReference type="STRING" id="1841610.A6X21_08315"/>
<evidence type="ECO:0000313" key="3">
    <source>
        <dbReference type="Proteomes" id="UP000094828"/>
    </source>
</evidence>